<dbReference type="EC" id="3.1.2.4" evidence="2"/>
<dbReference type="GO" id="GO:0006574">
    <property type="term" value="P:L-valine catabolic process"/>
    <property type="evidence" value="ECO:0007669"/>
    <property type="project" value="TreeGrafter"/>
</dbReference>
<dbReference type="AlphaFoldDB" id="A0A378TG08"/>
<dbReference type="PANTHER" id="PTHR43176">
    <property type="entry name" value="3-HYDROXYISOBUTYRYL-COA HYDROLASE-RELATED"/>
    <property type="match status" value="1"/>
</dbReference>
<keyword evidence="3" id="KW-0378">Hydrolase</keyword>
<dbReference type="Proteomes" id="UP000254978">
    <property type="component" value="Unassembled WGS sequence"/>
</dbReference>
<dbReference type="GO" id="GO:0016829">
    <property type="term" value="F:lyase activity"/>
    <property type="evidence" value="ECO:0007669"/>
    <property type="project" value="UniProtKB-KW"/>
</dbReference>
<evidence type="ECO:0000259" key="4">
    <source>
        <dbReference type="Pfam" id="PF16113"/>
    </source>
</evidence>
<dbReference type="InterPro" id="IPR032259">
    <property type="entry name" value="HIBYL-CoA-H"/>
</dbReference>
<dbReference type="InterPro" id="IPR029045">
    <property type="entry name" value="ClpP/crotonase-like_dom_sf"/>
</dbReference>
<evidence type="ECO:0000256" key="3">
    <source>
        <dbReference type="ARBA" id="ARBA00022801"/>
    </source>
</evidence>
<dbReference type="InterPro" id="IPR045004">
    <property type="entry name" value="ECH_dom"/>
</dbReference>
<gene>
    <name evidence="5" type="primary">echA8_4</name>
    <name evidence="5" type="ORF">NCTC10821_02258</name>
</gene>
<accession>A0A378TG08</accession>
<dbReference type="Gene3D" id="3.90.226.10">
    <property type="entry name" value="2-enoyl-CoA Hydratase, Chain A, domain 1"/>
    <property type="match status" value="1"/>
</dbReference>
<evidence type="ECO:0000256" key="1">
    <source>
        <dbReference type="ARBA" id="ARBA00001709"/>
    </source>
</evidence>
<dbReference type="PANTHER" id="PTHR43176:SF3">
    <property type="entry name" value="3-HYDROXYISOBUTYRYL-COA HYDROLASE, MITOCHONDRIAL"/>
    <property type="match status" value="1"/>
</dbReference>
<sequence>MSGGQNLMVGHAQGLTTVTLDRPRALNALTIDMVAGIRAVVDASSAPVLIRSAHPVAFCAGGDIRAIREYAMRGDREAIREFFATEYAMNHVVAQAPQVGSVVDGICLGGGLGIAAHSRVHVVTERASLAMPESAIGFFHDVGASYLLAAAPGQVGLYLAMTGARIGPADAIYAGLATHLIASADVAEFGARLRTEGVTAALESAALPVDVADCALLAHRDDIDRCFSAESVPAVLERVAATDNDWGVTTSALLRAASPQSLATAFALVRRARTSTLADCLDRDLAVALAMVHTDDFIEGVGAKLVDRNRAPVWTSRHDSVDPAMAEVLL</sequence>
<comment type="catalytic activity">
    <reaction evidence="1">
        <text>3-hydroxy-2-methylpropanoyl-CoA + H2O = 3-hydroxy-2-methylpropanoate + CoA + H(+)</text>
        <dbReference type="Rhea" id="RHEA:20888"/>
        <dbReference type="ChEBI" id="CHEBI:11805"/>
        <dbReference type="ChEBI" id="CHEBI:15377"/>
        <dbReference type="ChEBI" id="CHEBI:15378"/>
        <dbReference type="ChEBI" id="CHEBI:57287"/>
        <dbReference type="ChEBI" id="CHEBI:57340"/>
        <dbReference type="EC" id="3.1.2.4"/>
    </reaction>
</comment>
<dbReference type="EMBL" id="UGQT01000001">
    <property type="protein sequence ID" value="STZ58743.1"/>
    <property type="molecule type" value="Genomic_DNA"/>
</dbReference>
<proteinExistence type="predicted"/>
<feature type="domain" description="Enoyl-CoA hydratase/isomerase" evidence="4">
    <location>
        <begin position="16"/>
        <end position="326"/>
    </location>
</feature>
<dbReference type="NCBIfam" id="NF004127">
    <property type="entry name" value="PRK05617.1"/>
    <property type="match status" value="1"/>
</dbReference>
<dbReference type="CDD" id="cd06558">
    <property type="entry name" value="crotonase-like"/>
    <property type="match status" value="1"/>
</dbReference>
<evidence type="ECO:0000256" key="2">
    <source>
        <dbReference type="ARBA" id="ARBA00011915"/>
    </source>
</evidence>
<dbReference type="GO" id="GO:0003860">
    <property type="term" value="F:3-hydroxyisobutyryl-CoA hydrolase activity"/>
    <property type="evidence" value="ECO:0007669"/>
    <property type="project" value="UniProtKB-EC"/>
</dbReference>
<keyword evidence="5" id="KW-0456">Lyase</keyword>
<dbReference type="OrthoDB" id="9790967at2"/>
<dbReference type="Pfam" id="PF16113">
    <property type="entry name" value="ECH_2"/>
    <property type="match status" value="1"/>
</dbReference>
<name>A0A378TG08_9MYCO</name>
<organism evidence="5 6">
    <name type="scientific">Mycolicibacterium tokaiense</name>
    <dbReference type="NCBI Taxonomy" id="39695"/>
    <lineage>
        <taxon>Bacteria</taxon>
        <taxon>Bacillati</taxon>
        <taxon>Actinomycetota</taxon>
        <taxon>Actinomycetes</taxon>
        <taxon>Mycobacteriales</taxon>
        <taxon>Mycobacteriaceae</taxon>
        <taxon>Mycolicibacterium</taxon>
    </lineage>
</organism>
<dbReference type="SUPFAM" id="SSF52096">
    <property type="entry name" value="ClpP/crotonase"/>
    <property type="match status" value="1"/>
</dbReference>
<keyword evidence="6" id="KW-1185">Reference proteome</keyword>
<protein>
    <recommendedName>
        <fullName evidence="2">3-hydroxyisobutyryl-CoA hydrolase</fullName>
        <ecNumber evidence="2">3.1.2.4</ecNumber>
    </recommendedName>
</protein>
<dbReference type="RefSeq" id="WP_115278466.1">
    <property type="nucleotide sequence ID" value="NZ_AP022600.1"/>
</dbReference>
<reference evidence="5 6" key="1">
    <citation type="submission" date="2018-06" db="EMBL/GenBank/DDBJ databases">
        <authorList>
            <consortium name="Pathogen Informatics"/>
            <person name="Doyle S."/>
        </authorList>
    </citation>
    <scope>NUCLEOTIDE SEQUENCE [LARGE SCALE GENOMIC DNA]</scope>
    <source>
        <strain evidence="5 6">NCTC10821</strain>
    </source>
</reference>
<evidence type="ECO:0000313" key="6">
    <source>
        <dbReference type="Proteomes" id="UP000254978"/>
    </source>
</evidence>
<evidence type="ECO:0000313" key="5">
    <source>
        <dbReference type="EMBL" id="STZ58743.1"/>
    </source>
</evidence>